<organism evidence="16 17">
    <name type="scientific">Helianthus annuus</name>
    <name type="common">Common sunflower</name>
    <dbReference type="NCBI Taxonomy" id="4232"/>
    <lineage>
        <taxon>Eukaryota</taxon>
        <taxon>Viridiplantae</taxon>
        <taxon>Streptophyta</taxon>
        <taxon>Embryophyta</taxon>
        <taxon>Tracheophyta</taxon>
        <taxon>Spermatophyta</taxon>
        <taxon>Magnoliopsida</taxon>
        <taxon>eudicotyledons</taxon>
        <taxon>Gunneridae</taxon>
        <taxon>Pentapetalae</taxon>
        <taxon>asterids</taxon>
        <taxon>campanulids</taxon>
        <taxon>Asterales</taxon>
        <taxon>Asteraceae</taxon>
        <taxon>Asteroideae</taxon>
        <taxon>Heliantheae alliance</taxon>
        <taxon>Heliantheae</taxon>
        <taxon>Helianthus</taxon>
    </lineage>
</organism>
<reference evidence="15" key="3">
    <citation type="submission" date="2020-06" db="EMBL/GenBank/DDBJ databases">
        <title>Helianthus annuus Genome sequencing and assembly Release 2.</title>
        <authorList>
            <person name="Gouzy J."/>
            <person name="Langlade N."/>
            <person name="Munos S."/>
        </authorList>
    </citation>
    <scope>NUCLEOTIDE SEQUENCE</scope>
    <source>
        <tissue evidence="15">Leaves</tissue>
    </source>
</reference>
<evidence type="ECO:0000256" key="13">
    <source>
        <dbReference type="SAM" id="Phobius"/>
    </source>
</evidence>
<keyword evidence="17" id="KW-1185">Reference proteome</keyword>
<dbReference type="PANTHER" id="PTHR45768:SF45">
    <property type="entry name" value="ZINC FINGER, RING_FYVE_PHD-TYPE-RELATED"/>
    <property type="match status" value="1"/>
</dbReference>
<evidence type="ECO:0000256" key="3">
    <source>
        <dbReference type="ARBA" id="ARBA00022679"/>
    </source>
</evidence>
<dbReference type="Proteomes" id="UP000215914">
    <property type="component" value="Chromosome 12"/>
</dbReference>
<evidence type="ECO:0000256" key="9">
    <source>
        <dbReference type="ARBA" id="ARBA00022989"/>
    </source>
</evidence>
<dbReference type="GO" id="GO:0016740">
    <property type="term" value="F:transferase activity"/>
    <property type="evidence" value="ECO:0007669"/>
    <property type="project" value="UniProtKB-KW"/>
</dbReference>
<evidence type="ECO:0000313" key="16">
    <source>
        <dbReference type="EMBL" id="OTG06303.1"/>
    </source>
</evidence>
<keyword evidence="9 13" id="KW-1133">Transmembrane helix</keyword>
<evidence type="ECO:0000256" key="8">
    <source>
        <dbReference type="ARBA" id="ARBA00022833"/>
    </source>
</evidence>
<keyword evidence="8" id="KW-0862">Zinc</keyword>
<dbReference type="GO" id="GO:0016020">
    <property type="term" value="C:membrane"/>
    <property type="evidence" value="ECO:0007669"/>
    <property type="project" value="UniProtKB-SubCell"/>
</dbReference>
<keyword evidence="6 12" id="KW-0863">Zinc-finger</keyword>
<evidence type="ECO:0000313" key="15">
    <source>
        <dbReference type="EMBL" id="KAF5756795.1"/>
    </source>
</evidence>
<dbReference type="Gene3D" id="3.30.40.10">
    <property type="entry name" value="Zinc/RING finger domain, C3HC4 (zinc finger)"/>
    <property type="match status" value="1"/>
</dbReference>
<dbReference type="SUPFAM" id="SSF57850">
    <property type="entry name" value="RING/U-box"/>
    <property type="match status" value="1"/>
</dbReference>
<feature type="transmembrane region" description="Helical" evidence="13">
    <location>
        <begin position="49"/>
        <end position="71"/>
    </location>
</feature>
<dbReference type="FunCoup" id="A0A251T680">
    <property type="interactions" value="2"/>
</dbReference>
<sequence length="347" mass="37701">MATVPPPPPPQFFFVSTPTTTNTAIPQPYNNGLPASNPHHSSSSSPTTAAIIVMIIISSTIIITATIYLLIRFFRTTVITSSSGVVLSNTNDNDNDNEHVHHHVISVTNSGNEFESLSLPLFTFSSLTGKINGGDCAVCLSKFDGEDQLRLLPLCCHAFHAQCIDSWLKSNLTCPLCRSTVNPSEADILNKIAADTGGGRGGTGTRSSSFRIEIGTVSQRRDPAESDRRSYSVGSFEYIIDDGYEIPVESTHRNAASDSTSVDKDLTSPVAETAVNSGGESGRRNWLREYVDRLSVSLSSRSLSFRSSGRFFTGSSRRSETVVDDYEATHGRIGEEISEYFRWLTGV</sequence>
<comment type="subcellular location">
    <subcellularLocation>
        <location evidence="1">Membrane</location>
        <topology evidence="1">Single-pass membrane protein</topology>
    </subcellularLocation>
</comment>
<evidence type="ECO:0000256" key="6">
    <source>
        <dbReference type="ARBA" id="ARBA00022771"/>
    </source>
</evidence>
<evidence type="ECO:0000256" key="2">
    <source>
        <dbReference type="ARBA" id="ARBA00004906"/>
    </source>
</evidence>
<keyword evidence="4 13" id="KW-0812">Transmembrane</keyword>
<dbReference type="InterPro" id="IPR013083">
    <property type="entry name" value="Znf_RING/FYVE/PHD"/>
</dbReference>
<dbReference type="PROSITE" id="PS50089">
    <property type="entry name" value="ZF_RING_2"/>
    <property type="match status" value="1"/>
</dbReference>
<keyword evidence="7" id="KW-0833">Ubl conjugation pathway</keyword>
<gene>
    <name evidence="16" type="ORF">HannXRQ_Chr12g0383291</name>
    <name evidence="15" type="ORF">HanXRQr2_Chr17g0819051</name>
</gene>
<keyword evidence="10 13" id="KW-0472">Membrane</keyword>
<evidence type="ECO:0000256" key="12">
    <source>
        <dbReference type="PROSITE-ProRule" id="PRU00175"/>
    </source>
</evidence>
<comment type="pathway">
    <text evidence="2">Protein modification; protein ubiquitination.</text>
</comment>
<dbReference type="Gramene" id="mRNA:HanXRQr2_Chr17g0819051">
    <property type="protein sequence ID" value="CDS:HanXRQr2_Chr17g0819051.1"/>
    <property type="gene ID" value="HanXRQr2_Chr17g0819051"/>
</dbReference>
<evidence type="ECO:0000256" key="1">
    <source>
        <dbReference type="ARBA" id="ARBA00004167"/>
    </source>
</evidence>
<reference evidence="15 17" key="1">
    <citation type="journal article" date="2017" name="Nature">
        <title>The sunflower genome provides insights into oil metabolism, flowering and Asterid evolution.</title>
        <authorList>
            <person name="Badouin H."/>
            <person name="Gouzy J."/>
            <person name="Grassa C.J."/>
            <person name="Murat F."/>
            <person name="Staton S.E."/>
            <person name="Cottret L."/>
            <person name="Lelandais-Briere C."/>
            <person name="Owens G.L."/>
            <person name="Carrere S."/>
            <person name="Mayjonade B."/>
            <person name="Legrand L."/>
            <person name="Gill N."/>
            <person name="Kane N.C."/>
            <person name="Bowers J.E."/>
            <person name="Hubner S."/>
            <person name="Bellec A."/>
            <person name="Berard A."/>
            <person name="Berges H."/>
            <person name="Blanchet N."/>
            <person name="Boniface M.C."/>
            <person name="Brunel D."/>
            <person name="Catrice O."/>
            <person name="Chaidir N."/>
            <person name="Claudel C."/>
            <person name="Donnadieu C."/>
            <person name="Faraut T."/>
            <person name="Fievet G."/>
            <person name="Helmstetter N."/>
            <person name="King M."/>
            <person name="Knapp S.J."/>
            <person name="Lai Z."/>
            <person name="Le Paslier M.C."/>
            <person name="Lippi Y."/>
            <person name="Lorenzon L."/>
            <person name="Mandel J.R."/>
            <person name="Marage G."/>
            <person name="Marchand G."/>
            <person name="Marquand E."/>
            <person name="Bret-Mestries E."/>
            <person name="Morien E."/>
            <person name="Nambeesan S."/>
            <person name="Nguyen T."/>
            <person name="Pegot-Espagnet P."/>
            <person name="Pouilly N."/>
            <person name="Raftis F."/>
            <person name="Sallet E."/>
            <person name="Schiex T."/>
            <person name="Thomas J."/>
            <person name="Vandecasteele C."/>
            <person name="Vares D."/>
            <person name="Vear F."/>
            <person name="Vautrin S."/>
            <person name="Crespi M."/>
            <person name="Mangin B."/>
            <person name="Burke J.M."/>
            <person name="Salse J."/>
            <person name="Munos S."/>
            <person name="Vincourt P."/>
            <person name="Rieseberg L.H."/>
            <person name="Langlade N.B."/>
        </authorList>
    </citation>
    <scope>NUCLEOTIDE SEQUENCE [LARGE SCALE GENOMIC DNA]</scope>
    <source>
        <strain evidence="17">cv. SF193</strain>
        <tissue evidence="15">Leaves</tissue>
    </source>
</reference>
<dbReference type="AlphaFoldDB" id="A0A251T680"/>
<dbReference type="SMART" id="SM00184">
    <property type="entry name" value="RING"/>
    <property type="match status" value="1"/>
</dbReference>
<evidence type="ECO:0000256" key="5">
    <source>
        <dbReference type="ARBA" id="ARBA00022723"/>
    </source>
</evidence>
<dbReference type="InterPro" id="IPR001841">
    <property type="entry name" value="Znf_RING"/>
</dbReference>
<accession>A0A251T680</accession>
<evidence type="ECO:0000256" key="11">
    <source>
        <dbReference type="ARBA" id="ARBA00024209"/>
    </source>
</evidence>
<dbReference type="EMBL" id="CM007901">
    <property type="protein sequence ID" value="OTG06303.1"/>
    <property type="molecule type" value="Genomic_DNA"/>
</dbReference>
<dbReference type="OMA" id="DQTHRNV"/>
<feature type="domain" description="RING-type" evidence="14">
    <location>
        <begin position="136"/>
        <end position="178"/>
    </location>
</feature>
<dbReference type="InParanoid" id="A0A251T680"/>
<dbReference type="PANTHER" id="PTHR45768">
    <property type="entry name" value="E3 UBIQUITIN-PROTEIN LIGASE RNF13-LIKE"/>
    <property type="match status" value="1"/>
</dbReference>
<evidence type="ECO:0000256" key="4">
    <source>
        <dbReference type="ARBA" id="ARBA00022692"/>
    </source>
</evidence>
<protein>
    <submittedName>
        <fullName evidence="16">Putative zinc finger, RING/FYVE/PHD-type</fullName>
    </submittedName>
    <submittedName>
        <fullName evidence="15">Transcription factor C2H2 family</fullName>
    </submittedName>
</protein>
<keyword evidence="3" id="KW-0808">Transferase</keyword>
<comment type="similarity">
    <text evidence="11">Belongs to the RING-type zinc finger family. ATL subfamily.</text>
</comment>
<dbReference type="GO" id="GO:0008270">
    <property type="term" value="F:zinc ion binding"/>
    <property type="evidence" value="ECO:0007669"/>
    <property type="project" value="UniProtKB-KW"/>
</dbReference>
<evidence type="ECO:0000259" key="14">
    <source>
        <dbReference type="PROSITE" id="PS50089"/>
    </source>
</evidence>
<evidence type="ECO:0000256" key="7">
    <source>
        <dbReference type="ARBA" id="ARBA00022786"/>
    </source>
</evidence>
<evidence type="ECO:0000256" key="10">
    <source>
        <dbReference type="ARBA" id="ARBA00023136"/>
    </source>
</evidence>
<evidence type="ECO:0000313" key="17">
    <source>
        <dbReference type="Proteomes" id="UP000215914"/>
    </source>
</evidence>
<keyword evidence="5" id="KW-0479">Metal-binding</keyword>
<dbReference type="OrthoDB" id="8062037at2759"/>
<dbReference type="Pfam" id="PF13639">
    <property type="entry name" value="zf-RING_2"/>
    <property type="match status" value="1"/>
</dbReference>
<reference evidence="16" key="2">
    <citation type="submission" date="2017-02" db="EMBL/GenBank/DDBJ databases">
        <title>Sunflower complete genome.</title>
        <authorList>
            <person name="Langlade N."/>
            <person name="Munos S."/>
        </authorList>
    </citation>
    <scope>NUCLEOTIDE SEQUENCE [LARGE SCALE GENOMIC DNA]</scope>
    <source>
        <tissue evidence="16">Leaves</tissue>
    </source>
</reference>
<dbReference type="CDD" id="cd16461">
    <property type="entry name" value="RING-H2_EL5-like"/>
    <property type="match status" value="1"/>
</dbReference>
<name>A0A251T680_HELAN</name>
<dbReference type="GO" id="GO:0016567">
    <property type="term" value="P:protein ubiquitination"/>
    <property type="evidence" value="ECO:0000318"/>
    <property type="project" value="GO_Central"/>
</dbReference>
<proteinExistence type="inferred from homology"/>
<dbReference type="EMBL" id="MNCJ02000332">
    <property type="protein sequence ID" value="KAF5756795.1"/>
    <property type="molecule type" value="Genomic_DNA"/>
</dbReference>